<proteinExistence type="predicted"/>
<sequence>MVSYVSGQKAKQTTTLKPSITKTNMDDEPQRTCILVLGMHRSGTSALTRVLSLAGATLPKRLLGSSDDSNPTGHWEPNILIEYHDKMLAELDSCWHDWRALNMGMLPIRRRQEIGQEITD</sequence>
<name>A0A3B0TAV7_9ZZZZ</name>
<reference evidence="1" key="1">
    <citation type="submission" date="2018-06" db="EMBL/GenBank/DDBJ databases">
        <authorList>
            <person name="Zhirakovskaya E."/>
        </authorList>
    </citation>
    <scope>NUCLEOTIDE SEQUENCE</scope>
</reference>
<dbReference type="AlphaFoldDB" id="A0A3B0TAV7"/>
<protein>
    <recommendedName>
        <fullName evidence="2">Sulfotransferase family protein</fullName>
    </recommendedName>
</protein>
<evidence type="ECO:0000313" key="1">
    <source>
        <dbReference type="EMBL" id="VAW15575.1"/>
    </source>
</evidence>
<dbReference type="InterPro" id="IPR027417">
    <property type="entry name" value="P-loop_NTPase"/>
</dbReference>
<dbReference type="EMBL" id="UOEO01000035">
    <property type="protein sequence ID" value="VAW15575.1"/>
    <property type="molecule type" value="Genomic_DNA"/>
</dbReference>
<feature type="non-terminal residue" evidence="1">
    <location>
        <position position="120"/>
    </location>
</feature>
<dbReference type="SUPFAM" id="SSF52540">
    <property type="entry name" value="P-loop containing nucleoside triphosphate hydrolases"/>
    <property type="match status" value="1"/>
</dbReference>
<evidence type="ECO:0008006" key="2">
    <source>
        <dbReference type="Google" id="ProtNLM"/>
    </source>
</evidence>
<gene>
    <name evidence="1" type="ORF">MNBD_ALPHA12-1015</name>
</gene>
<accession>A0A3B0TAV7</accession>
<organism evidence="1">
    <name type="scientific">hydrothermal vent metagenome</name>
    <dbReference type="NCBI Taxonomy" id="652676"/>
    <lineage>
        <taxon>unclassified sequences</taxon>
        <taxon>metagenomes</taxon>
        <taxon>ecological metagenomes</taxon>
    </lineage>
</organism>